<dbReference type="InterPro" id="IPR029510">
    <property type="entry name" value="Ald_DH_CS_GLU"/>
</dbReference>
<evidence type="ECO:0000256" key="3">
    <source>
        <dbReference type="ARBA" id="ARBA00023002"/>
    </source>
</evidence>
<dbReference type="EMBL" id="JQCD01000024">
    <property type="protein sequence ID" value="KRN77008.1"/>
    <property type="molecule type" value="Genomic_DNA"/>
</dbReference>
<comment type="similarity">
    <text evidence="1 5">Belongs to the aldehyde dehydrogenase family.</text>
</comment>
<dbReference type="STRING" id="1620.IV67_GL000521"/>
<keyword evidence="3 5" id="KW-0560">Oxidoreductase</keyword>
<keyword evidence="8" id="KW-1185">Reference proteome</keyword>
<evidence type="ECO:0000256" key="2">
    <source>
        <dbReference type="ARBA" id="ARBA00022857"/>
    </source>
</evidence>
<reference evidence="7 8" key="1">
    <citation type="journal article" date="2015" name="Genome Announc.">
        <title>Expanding the biotechnology potential of lactobacilli through comparative genomics of 213 strains and associated genera.</title>
        <authorList>
            <person name="Sun Z."/>
            <person name="Harris H.M."/>
            <person name="McCann A."/>
            <person name="Guo C."/>
            <person name="Argimon S."/>
            <person name="Zhang W."/>
            <person name="Yang X."/>
            <person name="Jeffery I.B."/>
            <person name="Cooney J.C."/>
            <person name="Kagawa T.F."/>
            <person name="Liu W."/>
            <person name="Song Y."/>
            <person name="Salvetti E."/>
            <person name="Wrobel A."/>
            <person name="Rasinkangas P."/>
            <person name="Parkhill J."/>
            <person name="Rea M.C."/>
            <person name="O'Sullivan O."/>
            <person name="Ritari J."/>
            <person name="Douillard F.P."/>
            <person name="Paul Ross R."/>
            <person name="Yang R."/>
            <person name="Briner A.E."/>
            <person name="Felis G.E."/>
            <person name="de Vos W.M."/>
            <person name="Barrangou R."/>
            <person name="Klaenhammer T.R."/>
            <person name="Caufield P.W."/>
            <person name="Cui Y."/>
            <person name="Zhang H."/>
            <person name="O'Toole P.W."/>
        </authorList>
    </citation>
    <scope>NUCLEOTIDE SEQUENCE [LARGE SCALE GENOMIC DNA]</scope>
    <source>
        <strain evidence="7 8">DSM 20014</strain>
    </source>
</reference>
<dbReference type="InterPro" id="IPR015590">
    <property type="entry name" value="Aldehyde_DH_dom"/>
</dbReference>
<dbReference type="InterPro" id="IPR047110">
    <property type="entry name" value="GABD/Sad-like"/>
</dbReference>
<dbReference type="InterPro" id="IPR016162">
    <property type="entry name" value="Ald_DH_N"/>
</dbReference>
<dbReference type="GO" id="GO:0004777">
    <property type="term" value="F:succinate-semialdehyde dehydrogenase (NAD+) activity"/>
    <property type="evidence" value="ECO:0007669"/>
    <property type="project" value="TreeGrafter"/>
</dbReference>
<evidence type="ECO:0000313" key="8">
    <source>
        <dbReference type="Proteomes" id="UP000051673"/>
    </source>
</evidence>
<comment type="caution">
    <text evidence="7">The sequence shown here is derived from an EMBL/GenBank/DDBJ whole genome shotgun (WGS) entry which is preliminary data.</text>
</comment>
<keyword evidence="2" id="KW-0521">NADP</keyword>
<dbReference type="PANTHER" id="PTHR43217:SF2">
    <property type="entry name" value="SUCCINATE-SEMIALDEHYDE DEHYDROGENASE [NADP(+)]"/>
    <property type="match status" value="1"/>
</dbReference>
<protein>
    <submittedName>
        <fullName evidence="7">NAD-dependent aldehyde dehydrogenase</fullName>
    </submittedName>
</protein>
<dbReference type="Proteomes" id="UP000051673">
    <property type="component" value="Unassembled WGS sequence"/>
</dbReference>
<evidence type="ECO:0000259" key="6">
    <source>
        <dbReference type="Pfam" id="PF00171"/>
    </source>
</evidence>
<dbReference type="Gene3D" id="3.40.309.10">
    <property type="entry name" value="Aldehyde Dehydrogenase, Chain A, domain 2"/>
    <property type="match status" value="1"/>
</dbReference>
<dbReference type="Gene3D" id="3.40.605.10">
    <property type="entry name" value="Aldehyde Dehydrogenase, Chain A, domain 1"/>
    <property type="match status" value="1"/>
</dbReference>
<dbReference type="AlphaFoldDB" id="A0A0R2JIA9"/>
<sequence>MAYASTNPFNNEVLKRYDNTSDEEIETAIAQGHHLYQTWRNDDVSSRSRKLNDLADYFTEHIDDLARVMTLEMGKLIGEAKEEIALSAHIAHYYANNADDMLKPKPITTAIGSAEVIYRPTGVIMSVEPWNFPFYQIIRVFAPNYMAGNPVILKHASITPGSGLAFEQAVHAVGMPTGSFKNIFATHEQLEHILADKRITGLAFTGSEKVGAVIGGEAASNLKKSTLELGGNDPLIVLDDADLSELNKIIGDSRLANAGQVCVSSKRLIVTEANYATVLDMYKTAFAKIQKVGDPLDPKTQLAPLSSVKAKRHLVKQVNAALENGATLAFGTLDTDENTAHFMPIILTNVTEDNPAFKEEFFGPVGMVFEVADEHAAIDLANNSNYGLSGIVFAGDADHGAEVAAQLETGSVYVNYFNDTLPELPFGGVKNSGYGRELGDEGIKEFMNHELIVKRTKPIA</sequence>
<proteinExistence type="inferred from homology"/>
<dbReference type="InterPro" id="IPR016161">
    <property type="entry name" value="Ald_DH/histidinol_DH"/>
</dbReference>
<dbReference type="PANTHER" id="PTHR43217">
    <property type="entry name" value="SUCCINATE SEMIALDEHYDE DEHYDROGENASE [NAD(P)+] SAD"/>
    <property type="match status" value="1"/>
</dbReference>
<dbReference type="InterPro" id="IPR044148">
    <property type="entry name" value="ALDH_GabD1-like"/>
</dbReference>
<dbReference type="Pfam" id="PF00171">
    <property type="entry name" value="Aldedh"/>
    <property type="match status" value="1"/>
</dbReference>
<evidence type="ECO:0000256" key="5">
    <source>
        <dbReference type="RuleBase" id="RU003345"/>
    </source>
</evidence>
<dbReference type="InterPro" id="IPR016163">
    <property type="entry name" value="Ald_DH_C"/>
</dbReference>
<gene>
    <name evidence="7" type="ORF">IV67_GL000521</name>
</gene>
<evidence type="ECO:0000256" key="4">
    <source>
        <dbReference type="PROSITE-ProRule" id="PRU10007"/>
    </source>
</evidence>
<dbReference type="GO" id="GO:0004030">
    <property type="term" value="F:aldehyde dehydrogenase [NAD(P)+] activity"/>
    <property type="evidence" value="ECO:0007669"/>
    <property type="project" value="InterPro"/>
</dbReference>
<evidence type="ECO:0000256" key="1">
    <source>
        <dbReference type="ARBA" id="ARBA00009986"/>
    </source>
</evidence>
<dbReference type="RefSeq" id="WP_057787898.1">
    <property type="nucleotide sequence ID" value="NZ_JQCD01000024.1"/>
</dbReference>
<dbReference type="SUPFAM" id="SSF53720">
    <property type="entry name" value="ALDH-like"/>
    <property type="match status" value="1"/>
</dbReference>
<dbReference type="PATRIC" id="fig|1620.3.peg.528"/>
<dbReference type="CDD" id="cd07100">
    <property type="entry name" value="ALDH_SSADH1_GabD1"/>
    <property type="match status" value="1"/>
</dbReference>
<accession>A0A0R2JIA9</accession>
<dbReference type="PROSITE" id="PS00687">
    <property type="entry name" value="ALDEHYDE_DEHYDR_GLU"/>
    <property type="match status" value="1"/>
</dbReference>
<dbReference type="OrthoDB" id="9762913at2"/>
<evidence type="ECO:0000313" key="7">
    <source>
        <dbReference type="EMBL" id="KRN77008.1"/>
    </source>
</evidence>
<feature type="active site" evidence="4">
    <location>
        <position position="228"/>
    </location>
</feature>
<name>A0A0R2JIA9_9LACO</name>
<organism evidence="7 8">
    <name type="scientific">Weissella minor</name>
    <dbReference type="NCBI Taxonomy" id="1620"/>
    <lineage>
        <taxon>Bacteria</taxon>
        <taxon>Bacillati</taxon>
        <taxon>Bacillota</taxon>
        <taxon>Bacilli</taxon>
        <taxon>Lactobacillales</taxon>
        <taxon>Lactobacillaceae</taxon>
        <taxon>Weissella</taxon>
    </lineage>
</organism>
<feature type="domain" description="Aldehyde dehydrogenase" evidence="6">
    <location>
        <begin position="3"/>
        <end position="449"/>
    </location>
</feature>